<dbReference type="Proteomes" id="UP000306544">
    <property type="component" value="Unassembled WGS sequence"/>
</dbReference>
<organism evidence="1 2">
    <name type="scientific">Nesterenkonia sphaerica</name>
    <dbReference type="NCBI Taxonomy" id="1804988"/>
    <lineage>
        <taxon>Bacteria</taxon>
        <taxon>Bacillati</taxon>
        <taxon>Actinomycetota</taxon>
        <taxon>Actinomycetes</taxon>
        <taxon>Micrococcales</taxon>
        <taxon>Micrococcaceae</taxon>
        <taxon>Nesterenkonia</taxon>
    </lineage>
</organism>
<gene>
    <name evidence="1" type="ORF">FEF27_12535</name>
</gene>
<keyword evidence="2" id="KW-1185">Reference proteome</keyword>
<dbReference type="EMBL" id="VAWA01000029">
    <property type="protein sequence ID" value="TLP71270.1"/>
    <property type="molecule type" value="Genomic_DNA"/>
</dbReference>
<dbReference type="RefSeq" id="WP_138171222.1">
    <property type="nucleotide sequence ID" value="NZ_VAWA01000029.1"/>
</dbReference>
<proteinExistence type="predicted"/>
<reference evidence="1 2" key="1">
    <citation type="submission" date="2019-05" db="EMBL/GenBank/DDBJ databases">
        <title>Nesterenkonia sp. GY239, isolated from the Southern Atlantic Ocean.</title>
        <authorList>
            <person name="Zhang G."/>
        </authorList>
    </citation>
    <scope>NUCLEOTIDE SEQUENCE [LARGE SCALE GENOMIC DNA]</scope>
    <source>
        <strain evidence="1 2">GY239</strain>
    </source>
</reference>
<accession>A0A5R8ZYD5</accession>
<evidence type="ECO:0000313" key="2">
    <source>
        <dbReference type="Proteomes" id="UP000306544"/>
    </source>
</evidence>
<dbReference type="AlphaFoldDB" id="A0A5R8ZYD5"/>
<protein>
    <submittedName>
        <fullName evidence="1">Uncharacterized protein</fullName>
    </submittedName>
</protein>
<sequence>MNEVDGSRSDQFDKALELGCETGIHGEINFTQPLDPAEKGTGVYSLTSPDHALSVADMCDQGYIEEEVCESGQFAP</sequence>
<dbReference type="OrthoDB" id="5149856at2"/>
<evidence type="ECO:0000313" key="1">
    <source>
        <dbReference type="EMBL" id="TLP71270.1"/>
    </source>
</evidence>
<name>A0A5R8ZYD5_9MICC</name>
<comment type="caution">
    <text evidence="1">The sequence shown here is derived from an EMBL/GenBank/DDBJ whole genome shotgun (WGS) entry which is preliminary data.</text>
</comment>